<feature type="region of interest" description="Disordered" evidence="1">
    <location>
        <begin position="212"/>
        <end position="231"/>
    </location>
</feature>
<gene>
    <name evidence="2" type="ORF">VaNZ11_001550</name>
</gene>
<evidence type="ECO:0000313" key="2">
    <source>
        <dbReference type="EMBL" id="GLI59641.1"/>
    </source>
</evidence>
<feature type="compositionally biased region" description="Basic and acidic residues" evidence="1">
    <location>
        <begin position="217"/>
        <end position="231"/>
    </location>
</feature>
<accession>A0ABQ5RQ01</accession>
<dbReference type="EMBL" id="BSDZ01000004">
    <property type="protein sequence ID" value="GLI59641.1"/>
    <property type="molecule type" value="Genomic_DNA"/>
</dbReference>
<feature type="compositionally biased region" description="Low complexity" evidence="1">
    <location>
        <begin position="81"/>
        <end position="93"/>
    </location>
</feature>
<dbReference type="Proteomes" id="UP001165090">
    <property type="component" value="Unassembled WGS sequence"/>
</dbReference>
<evidence type="ECO:0000313" key="3">
    <source>
        <dbReference type="Proteomes" id="UP001165090"/>
    </source>
</evidence>
<feature type="region of interest" description="Disordered" evidence="1">
    <location>
        <begin position="368"/>
        <end position="420"/>
    </location>
</feature>
<organism evidence="2 3">
    <name type="scientific">Volvox africanus</name>
    <dbReference type="NCBI Taxonomy" id="51714"/>
    <lineage>
        <taxon>Eukaryota</taxon>
        <taxon>Viridiplantae</taxon>
        <taxon>Chlorophyta</taxon>
        <taxon>core chlorophytes</taxon>
        <taxon>Chlorophyceae</taxon>
        <taxon>CS clade</taxon>
        <taxon>Chlamydomonadales</taxon>
        <taxon>Volvocaceae</taxon>
        <taxon>Volvox</taxon>
    </lineage>
</organism>
<evidence type="ECO:0000256" key="1">
    <source>
        <dbReference type="SAM" id="MobiDB-lite"/>
    </source>
</evidence>
<reference evidence="2 3" key="1">
    <citation type="journal article" date="2023" name="IScience">
        <title>Expanded male sex-determining region conserved during the evolution of homothallism in the green alga Volvox.</title>
        <authorList>
            <person name="Yamamoto K."/>
            <person name="Matsuzaki R."/>
            <person name="Mahakham W."/>
            <person name="Heman W."/>
            <person name="Sekimoto H."/>
            <person name="Kawachi M."/>
            <person name="Minakuchi Y."/>
            <person name="Toyoda A."/>
            <person name="Nozaki H."/>
        </authorList>
    </citation>
    <scope>NUCLEOTIDE SEQUENCE [LARGE SCALE GENOMIC DNA]</scope>
    <source>
        <strain evidence="2 3">NIES-4468</strain>
    </source>
</reference>
<comment type="caution">
    <text evidence="2">The sequence shown here is derived from an EMBL/GenBank/DDBJ whole genome shotgun (WGS) entry which is preliminary data.</text>
</comment>
<feature type="compositionally biased region" description="Basic and acidic residues" evidence="1">
    <location>
        <begin position="269"/>
        <end position="292"/>
    </location>
</feature>
<protein>
    <recommendedName>
        <fullName evidence="4">H15 domain-containing protein</fullName>
    </recommendedName>
</protein>
<feature type="non-terminal residue" evidence="2">
    <location>
        <position position="1"/>
    </location>
</feature>
<feature type="region of interest" description="Disordered" evidence="1">
    <location>
        <begin position="259"/>
        <end position="313"/>
    </location>
</feature>
<proteinExistence type="predicted"/>
<evidence type="ECO:0008006" key="4">
    <source>
        <dbReference type="Google" id="ProtNLM"/>
    </source>
</evidence>
<feature type="region of interest" description="Disordered" evidence="1">
    <location>
        <begin position="1"/>
        <end position="97"/>
    </location>
</feature>
<keyword evidence="3" id="KW-1185">Reference proteome</keyword>
<sequence length="420" mass="42555">DAMEGVEGAGGEAGTPLAVEPTAAPPHDITDLMADSDAEGCHDAVQPLPPPPSPADVIAGVTKGGRGGEEMDMDAERDEGPAAAMAAPNSGARGAEDDDVTEAPEAEDYLAVCEYVRGRSQVSLAHLARQFKSMSQGALAGYLDRLKGQGVLIAVPGARSRFRVITQALATSRGPDGKHIEAESALLEVDAGTGAGGAGDAFTSAAPAAAATAGRMAKQESSQRRPQGHRAEDAAALIVKRLDGLSMDVTHGGAVDMAAAAGGNGKTEVATKSDPHRSRDQTERVDGSRGGRLESAQAGDDLTGMTDAKAASEGKHLAGAAGLQPNLATDDPHVYIVDSQQSGLERLRGGRVRKASYVADPIQQGLVSKKAKTGSTAAGKAVGPSSAAGAPMHSGDKADKAAAPTPRGTRSVSRLSGMRR</sequence>
<name>A0ABQ5RQ01_9CHLO</name>